<keyword evidence="3" id="KW-1185">Reference proteome</keyword>
<proteinExistence type="predicted"/>
<dbReference type="EMBL" id="VLLL01000006">
    <property type="protein sequence ID" value="TWJ12454.1"/>
    <property type="molecule type" value="Genomic_DNA"/>
</dbReference>
<dbReference type="InterPro" id="IPR029068">
    <property type="entry name" value="Glyas_Bleomycin-R_OHBP_Dase"/>
</dbReference>
<dbReference type="InterPro" id="IPR037523">
    <property type="entry name" value="VOC_core"/>
</dbReference>
<comment type="caution">
    <text evidence="2">The sequence shown here is derived from an EMBL/GenBank/DDBJ whole genome shotgun (WGS) entry which is preliminary data.</text>
</comment>
<gene>
    <name evidence="2" type="ORF">LX16_3212</name>
</gene>
<keyword evidence="2" id="KW-0456">Lyase</keyword>
<organism evidence="2 3">
    <name type="scientific">Stackebrandtia albiflava</name>
    <dbReference type="NCBI Taxonomy" id="406432"/>
    <lineage>
        <taxon>Bacteria</taxon>
        <taxon>Bacillati</taxon>
        <taxon>Actinomycetota</taxon>
        <taxon>Actinomycetes</taxon>
        <taxon>Glycomycetales</taxon>
        <taxon>Glycomycetaceae</taxon>
        <taxon>Stackebrandtia</taxon>
    </lineage>
</organism>
<dbReference type="PROSITE" id="PS51819">
    <property type="entry name" value="VOC"/>
    <property type="match status" value="1"/>
</dbReference>
<dbReference type="SUPFAM" id="SSF54593">
    <property type="entry name" value="Glyoxalase/Bleomycin resistance protein/Dihydroxybiphenyl dioxygenase"/>
    <property type="match status" value="1"/>
</dbReference>
<protein>
    <submittedName>
        <fullName evidence="2">Putative enzyme related to lactoylglutathione lyase</fullName>
    </submittedName>
</protein>
<reference evidence="2 3" key="1">
    <citation type="journal article" date="2013" name="Stand. Genomic Sci.">
        <title>Genomic Encyclopedia of Type Strains, Phase I: The one thousand microbial genomes (KMG-I) project.</title>
        <authorList>
            <person name="Kyrpides N.C."/>
            <person name="Woyke T."/>
            <person name="Eisen J.A."/>
            <person name="Garrity G."/>
            <person name="Lilburn T.G."/>
            <person name="Beck B.J."/>
            <person name="Whitman W.B."/>
            <person name="Hugenholtz P."/>
            <person name="Klenk H.P."/>
        </authorList>
    </citation>
    <scope>NUCLEOTIDE SEQUENCE [LARGE SCALE GENOMIC DNA]</scope>
    <source>
        <strain evidence="2 3">DSM 45044</strain>
    </source>
</reference>
<dbReference type="Pfam" id="PF00903">
    <property type="entry name" value="Glyoxalase"/>
    <property type="match status" value="1"/>
</dbReference>
<name>A0A562V3J3_9ACTN</name>
<dbReference type="Gene3D" id="3.10.180.10">
    <property type="entry name" value="2,3-Dihydroxybiphenyl 1,2-Dioxygenase, domain 1"/>
    <property type="match status" value="1"/>
</dbReference>
<dbReference type="AlphaFoldDB" id="A0A562V3J3"/>
<dbReference type="Proteomes" id="UP000321617">
    <property type="component" value="Unassembled WGS sequence"/>
</dbReference>
<dbReference type="InterPro" id="IPR004360">
    <property type="entry name" value="Glyas_Fos-R_dOase_dom"/>
</dbReference>
<accession>A0A562V3J3</accession>
<evidence type="ECO:0000259" key="1">
    <source>
        <dbReference type="PROSITE" id="PS51819"/>
    </source>
</evidence>
<evidence type="ECO:0000313" key="3">
    <source>
        <dbReference type="Proteomes" id="UP000321617"/>
    </source>
</evidence>
<dbReference type="GO" id="GO:0016829">
    <property type="term" value="F:lyase activity"/>
    <property type="evidence" value="ECO:0007669"/>
    <property type="project" value="UniProtKB-KW"/>
</dbReference>
<sequence>MTANVTDMTEPTTPAPVRLRGFATLNIWADDVAEAAGWYARVLGFPAYFTRRAPDDRLVYAEFRIGDRQAELGVIDRRYAPPWESREPGGAVMHWHVDDLPGSLDRLLAHGATAHRPITEHGEGFVTASVIDPFGNVLGVMYNRHYLDMLTDTVPPATAGSPAG</sequence>
<feature type="domain" description="VOC" evidence="1">
    <location>
        <begin position="21"/>
        <end position="144"/>
    </location>
</feature>
<evidence type="ECO:0000313" key="2">
    <source>
        <dbReference type="EMBL" id="TWJ12454.1"/>
    </source>
</evidence>